<reference evidence="2 3" key="1">
    <citation type="submission" date="2014-04" db="EMBL/GenBank/DDBJ databases">
        <title>Whole genome sequence of 'Brachyspira hampsonii' D13-03603F2.</title>
        <authorList>
            <person name="Patterson A.H."/>
            <person name="Chaban B."/>
            <person name="Fernando C."/>
            <person name="Harding J.C."/>
            <person name="Hill J.E."/>
        </authorList>
    </citation>
    <scope>NUCLEOTIDE SEQUENCE [LARGE SCALE GENOMIC DNA]</scope>
    <source>
        <strain evidence="2 3">D13-03603F2</strain>
    </source>
</reference>
<evidence type="ECO:0000313" key="2">
    <source>
        <dbReference type="EMBL" id="PPS20650.1"/>
    </source>
</evidence>
<feature type="compositionally biased region" description="Acidic residues" evidence="1">
    <location>
        <begin position="14"/>
        <end position="58"/>
    </location>
</feature>
<feature type="non-terminal residue" evidence="2">
    <location>
        <position position="192"/>
    </location>
</feature>
<feature type="compositionally biased region" description="Basic and acidic residues" evidence="1">
    <location>
        <begin position="1"/>
        <end position="11"/>
    </location>
</feature>
<sequence length="192" mass="21324">DLPESDDKLSADVDNLDLPEDLNDNALPTDDDDLGLPEDLADNALPTDDDDLGLPEDLDIADDDLNLHNLSDEDDLGLPEDKELEDKIAKDINEADSVKNDIKADKLPVLNDDLPLPDTLPNVDDDYQDEALENDDKENDIGIDDISDSLDDILEDDDLNELDNLENILDDDNLDKEETEETLDDDLDLNNS</sequence>
<comment type="caution">
    <text evidence="2">The sequence shown here is derived from an EMBL/GenBank/DDBJ whole genome shotgun (WGS) entry which is preliminary data.</text>
</comment>
<feature type="region of interest" description="Disordered" evidence="1">
    <location>
        <begin position="1"/>
        <end position="58"/>
    </location>
</feature>
<evidence type="ECO:0000313" key="3">
    <source>
        <dbReference type="Proteomes" id="UP000238924"/>
    </source>
</evidence>
<feature type="compositionally biased region" description="Low complexity" evidence="1">
    <location>
        <begin position="108"/>
        <end position="122"/>
    </location>
</feature>
<feature type="non-terminal residue" evidence="2">
    <location>
        <position position="1"/>
    </location>
</feature>
<name>A0ABX5B0I7_9SPIR</name>
<dbReference type="Proteomes" id="UP000238924">
    <property type="component" value="Unassembled WGS sequence"/>
</dbReference>
<feature type="region of interest" description="Disordered" evidence="1">
    <location>
        <begin position="170"/>
        <end position="192"/>
    </location>
</feature>
<evidence type="ECO:0000256" key="1">
    <source>
        <dbReference type="SAM" id="MobiDB-lite"/>
    </source>
</evidence>
<dbReference type="EMBL" id="JJMJ01000287">
    <property type="protein sequence ID" value="PPS20650.1"/>
    <property type="molecule type" value="Genomic_DNA"/>
</dbReference>
<proteinExistence type="predicted"/>
<gene>
    <name evidence="2" type="ORF">DJ52_15640</name>
</gene>
<accession>A0ABX5B0I7</accession>
<feature type="region of interest" description="Disordered" evidence="1">
    <location>
        <begin position="108"/>
        <end position="127"/>
    </location>
</feature>
<keyword evidence="3" id="KW-1185">Reference proteome</keyword>
<protein>
    <submittedName>
        <fullName evidence="2">Uncharacterized protein</fullName>
    </submittedName>
</protein>
<organism evidence="2 3">
    <name type="scientific">Brachyspira murdochii</name>
    <dbReference type="NCBI Taxonomy" id="84378"/>
    <lineage>
        <taxon>Bacteria</taxon>
        <taxon>Pseudomonadati</taxon>
        <taxon>Spirochaetota</taxon>
        <taxon>Spirochaetia</taxon>
        <taxon>Brachyspirales</taxon>
        <taxon>Brachyspiraceae</taxon>
        <taxon>Brachyspira</taxon>
    </lineage>
</organism>